<keyword evidence="4" id="KW-1185">Reference proteome</keyword>
<proteinExistence type="predicted"/>
<evidence type="ECO:0000313" key="4">
    <source>
        <dbReference type="Proteomes" id="UP000622317"/>
    </source>
</evidence>
<dbReference type="Pfam" id="PF13174">
    <property type="entry name" value="TPR_6"/>
    <property type="match status" value="1"/>
</dbReference>
<name>A0A927F8K6_9BACT</name>
<accession>A0A927F8K6</accession>
<dbReference type="SUPFAM" id="SSF48452">
    <property type="entry name" value="TPR-like"/>
    <property type="match status" value="1"/>
</dbReference>
<comment type="caution">
    <text evidence="3">The sequence shown here is derived from an EMBL/GenBank/DDBJ whole genome shotgun (WGS) entry which is preliminary data.</text>
</comment>
<dbReference type="InterPro" id="IPR011990">
    <property type="entry name" value="TPR-like_helical_dom_sf"/>
</dbReference>
<dbReference type="RefSeq" id="WP_191617574.1">
    <property type="nucleotide sequence ID" value="NZ_JACYFG010000036.1"/>
</dbReference>
<dbReference type="SMART" id="SM00028">
    <property type="entry name" value="TPR"/>
    <property type="match status" value="3"/>
</dbReference>
<protein>
    <submittedName>
        <fullName evidence="3">Tetratricopeptide repeat protein</fullName>
    </submittedName>
</protein>
<evidence type="ECO:0000256" key="1">
    <source>
        <dbReference type="ARBA" id="ARBA00022729"/>
    </source>
</evidence>
<feature type="domain" description="Outer membrane lipoprotein BamD-like" evidence="2">
    <location>
        <begin position="167"/>
        <end position="306"/>
    </location>
</feature>
<organism evidence="3 4">
    <name type="scientific">Pelagicoccus enzymogenes</name>
    <dbReference type="NCBI Taxonomy" id="2773457"/>
    <lineage>
        <taxon>Bacteria</taxon>
        <taxon>Pseudomonadati</taxon>
        <taxon>Verrucomicrobiota</taxon>
        <taxon>Opitutia</taxon>
        <taxon>Puniceicoccales</taxon>
        <taxon>Pelagicoccaceae</taxon>
        <taxon>Pelagicoccus</taxon>
    </lineage>
</organism>
<dbReference type="EMBL" id="JACYFG010000036">
    <property type="protein sequence ID" value="MBD5780473.1"/>
    <property type="molecule type" value="Genomic_DNA"/>
</dbReference>
<gene>
    <name evidence="3" type="ORF">IEN85_13310</name>
</gene>
<keyword evidence="1" id="KW-0732">Signal</keyword>
<evidence type="ECO:0000313" key="3">
    <source>
        <dbReference type="EMBL" id="MBD5780473.1"/>
    </source>
</evidence>
<dbReference type="InterPro" id="IPR039565">
    <property type="entry name" value="BamD-like"/>
</dbReference>
<dbReference type="Gene3D" id="1.25.40.10">
    <property type="entry name" value="Tetratricopeptide repeat domain"/>
    <property type="match status" value="2"/>
</dbReference>
<dbReference type="InterPro" id="IPR019734">
    <property type="entry name" value="TPR_rpt"/>
</dbReference>
<dbReference type="Pfam" id="PF13525">
    <property type="entry name" value="YfiO"/>
    <property type="match status" value="1"/>
</dbReference>
<evidence type="ECO:0000259" key="2">
    <source>
        <dbReference type="Pfam" id="PF13525"/>
    </source>
</evidence>
<dbReference type="AlphaFoldDB" id="A0A927F8K6"/>
<sequence>MNTALPCRASHSRAGLFATILLFALTFLNNTWAESKISWSPETGYVSEEVDLSGLLPEEQQKILNWMNRAREAEEKKNYGKAVRLYKRVSKKYPKNQYSPEAYYRTALIQLERNKIDKAFEAFNTIAWVYPNYGSFNETLGEMYKIAVARLETYRDKIFWVIPGFKNTDRAIQYFERIVAIAPYSDYAPLSLMNVAKAWSDKNSDAMTIFALDRLVTNYPNSFLTSDAYLKLAQTHYGLIKGPEYDQRATEDAITFFEDFLIQYPENQNVDQAEKGLAGAKNILSLSKLKMGDFYYFKRSKYDAAKILYNEAITIAPLSQTAQTAKTRLEKIDAIVAKNEETVEEAAPSNEEIQEQARKRAKRRILGIF</sequence>
<reference evidence="3" key="1">
    <citation type="submission" date="2020-09" db="EMBL/GenBank/DDBJ databases">
        <title>Pelagicoccus enzymogenes sp. nov. with an EPS production, isolated from marine sediment.</title>
        <authorList>
            <person name="Feng X."/>
        </authorList>
    </citation>
    <scope>NUCLEOTIDE SEQUENCE</scope>
    <source>
        <strain evidence="3">NFK12</strain>
    </source>
</reference>
<dbReference type="Proteomes" id="UP000622317">
    <property type="component" value="Unassembled WGS sequence"/>
</dbReference>